<dbReference type="Gene3D" id="2.40.50.100">
    <property type="match status" value="1"/>
</dbReference>
<dbReference type="Pfam" id="PF00289">
    <property type="entry name" value="Biotin_carb_N"/>
    <property type="match status" value="1"/>
</dbReference>
<dbReference type="GO" id="GO:0004736">
    <property type="term" value="F:pyruvate carboxylase activity"/>
    <property type="evidence" value="ECO:0007669"/>
    <property type="project" value="UniProtKB-EC"/>
</dbReference>
<dbReference type="PANTHER" id="PTHR43778">
    <property type="entry name" value="PYRUVATE CARBOXYLASE"/>
    <property type="match status" value="1"/>
</dbReference>
<dbReference type="PIRSF" id="PIRSF001594">
    <property type="entry name" value="Pyruv_carbox"/>
    <property type="match status" value="1"/>
</dbReference>
<evidence type="ECO:0000256" key="4">
    <source>
        <dbReference type="ARBA" id="ARBA00022432"/>
    </source>
</evidence>
<dbReference type="PANTHER" id="PTHR43778:SF2">
    <property type="entry name" value="PYRUVATE CARBOXYLASE, MITOCHONDRIAL"/>
    <property type="match status" value="1"/>
</dbReference>
<dbReference type="NCBIfam" id="TIGR01235">
    <property type="entry name" value="pyruv_carbox"/>
    <property type="match status" value="1"/>
</dbReference>
<feature type="active site" evidence="12">
    <location>
        <position position="293"/>
    </location>
</feature>
<evidence type="ECO:0000256" key="15">
    <source>
        <dbReference type="PIRSR" id="PIRSR001594-4"/>
    </source>
</evidence>
<evidence type="ECO:0000256" key="9">
    <source>
        <dbReference type="ARBA" id="ARBA00023267"/>
    </source>
</evidence>
<dbReference type="EC" id="6.4.1.1" evidence="3 11"/>
<comment type="caution">
    <text evidence="21">The sequence shown here is derived from an EMBL/GenBank/DDBJ whole genome shotgun (WGS) entry which is preliminary data.</text>
</comment>
<dbReference type="SUPFAM" id="SSF89000">
    <property type="entry name" value="post-HMGL domain-like"/>
    <property type="match status" value="1"/>
</dbReference>
<feature type="domain" description="Pyruvate carboxyltransferase" evidence="20">
    <location>
        <begin position="525"/>
        <end position="793"/>
    </location>
</feature>
<dbReference type="CDD" id="cd06850">
    <property type="entry name" value="biotinyl_domain"/>
    <property type="match status" value="1"/>
</dbReference>
<keyword evidence="7 11" id="KW-0547">Nucleotide-binding</keyword>
<evidence type="ECO:0000313" key="22">
    <source>
        <dbReference type="Proteomes" id="UP000585272"/>
    </source>
</evidence>
<dbReference type="PROSITE" id="PS00867">
    <property type="entry name" value="CPSASE_2"/>
    <property type="match status" value="1"/>
</dbReference>
<dbReference type="GO" id="GO:0005737">
    <property type="term" value="C:cytoplasm"/>
    <property type="evidence" value="ECO:0007669"/>
    <property type="project" value="TreeGrafter"/>
</dbReference>
<dbReference type="SUPFAM" id="SSF52440">
    <property type="entry name" value="PreATP-grasp domain"/>
    <property type="match status" value="1"/>
</dbReference>
<evidence type="ECO:0000259" key="19">
    <source>
        <dbReference type="PROSITE" id="PS50979"/>
    </source>
</evidence>
<proteinExistence type="predicted"/>
<dbReference type="InterPro" id="IPR005481">
    <property type="entry name" value="BC-like_N"/>
</dbReference>
<reference evidence="21 22" key="1">
    <citation type="submission" date="2020-08" db="EMBL/GenBank/DDBJ databases">
        <title>Genomic Encyclopedia of Archaeal and Bacterial Type Strains, Phase II (KMG-II): from individual species to whole genera.</title>
        <authorList>
            <person name="Goeker M."/>
        </authorList>
    </citation>
    <scope>NUCLEOTIDE SEQUENCE [LARGE SCALE GENOMIC DNA]</scope>
    <source>
        <strain evidence="21 22">DSM 23288</strain>
    </source>
</reference>
<evidence type="ECO:0000256" key="7">
    <source>
        <dbReference type="ARBA" id="ARBA00022741"/>
    </source>
</evidence>
<dbReference type="PROSITE" id="PS50991">
    <property type="entry name" value="PYR_CT"/>
    <property type="match status" value="1"/>
</dbReference>
<dbReference type="Gene3D" id="3.20.20.70">
    <property type="entry name" value="Aldolase class I"/>
    <property type="match status" value="1"/>
</dbReference>
<accession>A0A840IBA7</accession>
<keyword evidence="8 11" id="KW-0067">ATP-binding</keyword>
<evidence type="ECO:0000256" key="8">
    <source>
        <dbReference type="ARBA" id="ARBA00022840"/>
    </source>
</evidence>
<name>A0A840IBA7_9ACTN</name>
<feature type="binding site" evidence="13">
    <location>
        <position position="200"/>
    </location>
    <ligand>
        <name>ATP</name>
        <dbReference type="ChEBI" id="CHEBI:30616"/>
    </ligand>
</feature>
<dbReference type="PROSITE" id="PS50975">
    <property type="entry name" value="ATP_GRASP"/>
    <property type="match status" value="1"/>
</dbReference>
<dbReference type="SUPFAM" id="SSF56059">
    <property type="entry name" value="Glutathione synthetase ATP-binding domain-like"/>
    <property type="match status" value="1"/>
</dbReference>
<feature type="binding site" evidence="13">
    <location>
        <position position="235"/>
    </location>
    <ligand>
        <name>ATP</name>
        <dbReference type="ChEBI" id="CHEBI:30616"/>
    </ligand>
</feature>
<dbReference type="Pfam" id="PF02785">
    <property type="entry name" value="Biotin_carb_C"/>
    <property type="match status" value="1"/>
</dbReference>
<dbReference type="InterPro" id="IPR005930">
    <property type="entry name" value="Pyruv_COase"/>
</dbReference>
<evidence type="ECO:0000259" key="17">
    <source>
        <dbReference type="PROSITE" id="PS50968"/>
    </source>
</evidence>
<dbReference type="PROSITE" id="PS50968">
    <property type="entry name" value="BIOTINYL_LIPOYL"/>
    <property type="match status" value="1"/>
</dbReference>
<keyword evidence="9 11" id="KW-0092">Biotin</keyword>
<comment type="catalytic activity">
    <reaction evidence="11">
        <text>hydrogencarbonate + pyruvate + ATP = oxaloacetate + ADP + phosphate + H(+)</text>
        <dbReference type="Rhea" id="RHEA:20844"/>
        <dbReference type="ChEBI" id="CHEBI:15361"/>
        <dbReference type="ChEBI" id="CHEBI:15378"/>
        <dbReference type="ChEBI" id="CHEBI:16452"/>
        <dbReference type="ChEBI" id="CHEBI:17544"/>
        <dbReference type="ChEBI" id="CHEBI:30616"/>
        <dbReference type="ChEBI" id="CHEBI:43474"/>
        <dbReference type="ChEBI" id="CHEBI:456216"/>
        <dbReference type="EC" id="6.4.1.1"/>
    </reaction>
</comment>
<dbReference type="SUPFAM" id="SSF51246">
    <property type="entry name" value="Rudiment single hybrid motif"/>
    <property type="match status" value="1"/>
</dbReference>
<dbReference type="InterPro" id="IPR011761">
    <property type="entry name" value="ATP-grasp"/>
</dbReference>
<dbReference type="UniPathway" id="UPA00138"/>
<dbReference type="InterPro" id="IPR055268">
    <property type="entry name" value="PCB-like"/>
</dbReference>
<dbReference type="InterPro" id="IPR011053">
    <property type="entry name" value="Single_hybrid_motif"/>
</dbReference>
<evidence type="ECO:0000256" key="10">
    <source>
        <dbReference type="ARBA" id="ARBA00023268"/>
    </source>
</evidence>
<dbReference type="InterPro" id="IPR005482">
    <property type="entry name" value="Biotin_COase_C"/>
</dbReference>
<dbReference type="Gene3D" id="3.30.470.20">
    <property type="entry name" value="ATP-grasp fold, B domain"/>
    <property type="match status" value="1"/>
</dbReference>
<comment type="pathway">
    <text evidence="2">Carbohydrate biosynthesis; gluconeogenesis.</text>
</comment>
<evidence type="ECO:0000256" key="16">
    <source>
        <dbReference type="SAM" id="MobiDB-lite"/>
    </source>
</evidence>
<evidence type="ECO:0000256" key="13">
    <source>
        <dbReference type="PIRSR" id="PIRSR001594-2"/>
    </source>
</evidence>
<feature type="region of interest" description="Disordered" evidence="16">
    <location>
        <begin position="476"/>
        <end position="502"/>
    </location>
</feature>
<keyword evidence="4" id="KW-0312">Gluconeogenesis</keyword>
<dbReference type="FunFam" id="3.20.20.70:FF:000120">
    <property type="entry name" value="Pyruvate carboxylase"/>
    <property type="match status" value="1"/>
</dbReference>
<dbReference type="Proteomes" id="UP000585272">
    <property type="component" value="Unassembled WGS sequence"/>
</dbReference>
<dbReference type="NCBIfam" id="NF009554">
    <property type="entry name" value="PRK12999.1"/>
    <property type="match status" value="1"/>
</dbReference>
<feature type="domain" description="Biotin carboxylation" evidence="19">
    <location>
        <begin position="1"/>
        <end position="451"/>
    </location>
</feature>
<feature type="binding site" evidence="13">
    <location>
        <position position="606"/>
    </location>
    <ligand>
        <name>substrate</name>
    </ligand>
</feature>
<dbReference type="AlphaFoldDB" id="A0A840IBA7"/>
<feature type="binding site" evidence="13">
    <location>
        <position position="867"/>
    </location>
    <ligand>
        <name>substrate</name>
    </ligand>
</feature>
<dbReference type="InterPro" id="IPR013785">
    <property type="entry name" value="Aldolase_TIM"/>
</dbReference>
<dbReference type="CDD" id="cd07937">
    <property type="entry name" value="DRE_TIM_PC_TC_5S"/>
    <property type="match status" value="1"/>
</dbReference>
<dbReference type="InterPro" id="IPR011764">
    <property type="entry name" value="Biotin_carboxylation_dom"/>
</dbReference>
<feature type="binding site" evidence="13">
    <location>
        <position position="117"/>
    </location>
    <ligand>
        <name>ATP</name>
        <dbReference type="ChEBI" id="CHEBI:30616"/>
    </ligand>
</feature>
<evidence type="ECO:0000313" key="21">
    <source>
        <dbReference type="EMBL" id="MBB4661358.1"/>
    </source>
</evidence>
<feature type="binding site" description="via carbamate group" evidence="14">
    <location>
        <position position="703"/>
    </location>
    <ligand>
        <name>Mn(2+)</name>
        <dbReference type="ChEBI" id="CHEBI:29035"/>
    </ligand>
</feature>
<dbReference type="Pfam" id="PF00364">
    <property type="entry name" value="Biotin_lipoyl"/>
    <property type="match status" value="1"/>
</dbReference>
<keyword evidence="5 11" id="KW-0436">Ligase</keyword>
<sequence>MIKKVLVANRGEIAIRAFRAANELRIRSVALYAPEDRDSVHRLKADEAYEVGTPGHPVSTYLDPDVAVELALRVGADAIYPGYGFMSENPELARRCAAAGIVFVGPPPEVLGLAGNKTRARDAAIAAGVPVLQASEPVANGAEAMEAAEQIGFPVFVKASHGGGGRGMRLVTDPAKLAAAVTEARAEAEAAFGDGTVYIEQALIRPRHIEVQLLADATGDVVHLYERDCSLQRRHQKVIEITPAPNLDPELRDRICADAVKFARHVGYVNAGTVEFLLDPADGRYAFIEMNPRIQVEHTVTEETTDVDLVRAQLRVAGGATLADLRLSQETIRQRGVALQCRVTTEDPANGFRPDSGRITAYRSPGGAGVRLDEGSAFVGAEISPFFDPLLVKISARGRDLQSAVSRARRAVAELRVRGVKTNQGFLLALLDDPDVLAGDTHTTFVDERPDLSAAGPGQDRASRLLGRLAEVTVNHEPATAQLSGDPRGKLPPLSAGDPPAGSRQRLLELGPAAFAQALRAQTAVAVTDTTLRDAHQSLFATRMRTHDMRAVAPHLARELPGLLSMEVWGGATFDVALRFLHEDPWERLAELRELVPNVCLQMLLRGQNLLAYSRFPTKVVKAFVAEAVETGIDVFRIFDALNDVEGMRAAIEATLETPAIAEGTLCYTGDLSDPRERLYTLDYYLKLAEQLVDAGVHVLAIKDMAGLLRAPAARQLVTALRREFDLPVHLHTHDTAGGQLATYIAAIEAGVDAVDGAAAPMAGMTSQPSLAAIVGATATTERDTGLSLDALLALEPYWEAVRSMYGAFETGLKAPTGRVYRHEMPGGQISNLRQQADAVGLRGRFEEVEAAYERANALLGNIVKVTPSSKVVGDLALFAVSAGIDFDELEARPASFDLPDSVIDFLRGGLGVPPAGFPQPFTDRALEGRAPAPAPLEVEGELAERLAQPGAERRAALAEVLFPGPAREFAAAQAEWGDVSLIPTPEFFRGLREDEELAIELGPGVTLLYELEAIGEADARGMRTVLVRVNGQMRPVEVRDRSVDAAGEQIERADPTQPGQVPAPVTGIVTVLVEPGQQVAEGDPVATLEAMKMESTITAPLSGTVERLAAASGRRLEQGDLLLVLAPA</sequence>
<evidence type="ECO:0000256" key="2">
    <source>
        <dbReference type="ARBA" id="ARBA00004742"/>
    </source>
</evidence>
<dbReference type="SUPFAM" id="SSF51569">
    <property type="entry name" value="Aldolase"/>
    <property type="match status" value="1"/>
</dbReference>
<dbReference type="Pfam" id="PF02436">
    <property type="entry name" value="PYC_OADA"/>
    <property type="match status" value="1"/>
</dbReference>
<comment type="function">
    <text evidence="11">Catalyzes a 2-step reaction, involving the ATP-dependent carboxylation of the covalently attached biotin in the first step and the transfer of the carboxyl group to pyruvate in the second.</text>
</comment>
<dbReference type="InterPro" id="IPR000891">
    <property type="entry name" value="PYR_CT"/>
</dbReference>
<keyword evidence="22" id="KW-1185">Reference proteome</keyword>
<feature type="modified residue" description="N6-biotinyllysine" evidence="15">
    <location>
        <position position="1093"/>
    </location>
</feature>
<comment type="cofactor">
    <cofactor evidence="1 11">
        <name>biotin</name>
        <dbReference type="ChEBI" id="CHEBI:57586"/>
    </cofactor>
</comment>
<keyword evidence="21" id="KW-0670">Pyruvate</keyword>
<evidence type="ECO:0000256" key="11">
    <source>
        <dbReference type="PIRNR" id="PIRNR001594"/>
    </source>
</evidence>
<dbReference type="EMBL" id="JACHNU010000001">
    <property type="protein sequence ID" value="MBB4661358.1"/>
    <property type="molecule type" value="Genomic_DNA"/>
</dbReference>
<evidence type="ECO:0000256" key="3">
    <source>
        <dbReference type="ARBA" id="ARBA00013057"/>
    </source>
</evidence>
<evidence type="ECO:0000259" key="18">
    <source>
        <dbReference type="PROSITE" id="PS50975"/>
    </source>
</evidence>
<dbReference type="RefSeq" id="WP_183339452.1">
    <property type="nucleotide sequence ID" value="NZ_JACHNU010000001.1"/>
</dbReference>
<dbReference type="InterPro" id="IPR001882">
    <property type="entry name" value="Biotin_BS"/>
</dbReference>
<feature type="modified residue" description="N6-carboxylysine" evidence="15">
    <location>
        <position position="703"/>
    </location>
</feature>
<keyword evidence="10" id="KW-0511">Multifunctional enzyme</keyword>
<dbReference type="SMART" id="SM00878">
    <property type="entry name" value="Biotin_carb_C"/>
    <property type="match status" value="1"/>
</dbReference>
<evidence type="ECO:0000256" key="1">
    <source>
        <dbReference type="ARBA" id="ARBA00001953"/>
    </source>
</evidence>
<dbReference type="InterPro" id="IPR011054">
    <property type="entry name" value="Rudment_hybrid_motif"/>
</dbReference>
<evidence type="ECO:0000256" key="12">
    <source>
        <dbReference type="PIRSR" id="PIRSR001594-1"/>
    </source>
</evidence>
<feature type="binding site" evidence="14">
    <location>
        <position position="734"/>
    </location>
    <ligand>
        <name>Mn(2+)</name>
        <dbReference type="ChEBI" id="CHEBI:29035"/>
    </ligand>
</feature>
<dbReference type="GO" id="GO:0046872">
    <property type="term" value="F:metal ion binding"/>
    <property type="evidence" value="ECO:0007669"/>
    <property type="project" value="UniProtKB-KW"/>
</dbReference>
<feature type="binding site" evidence="14">
    <location>
        <position position="732"/>
    </location>
    <ligand>
        <name>Mn(2+)</name>
        <dbReference type="ChEBI" id="CHEBI:29035"/>
    </ligand>
</feature>
<protein>
    <recommendedName>
        <fullName evidence="3 11">Pyruvate carboxylase</fullName>
        <ecNumber evidence="3 11">6.4.1.1</ecNumber>
    </recommendedName>
</protein>
<evidence type="ECO:0000259" key="20">
    <source>
        <dbReference type="PROSITE" id="PS50991"/>
    </source>
</evidence>
<feature type="domain" description="ATP-grasp" evidence="18">
    <location>
        <begin position="121"/>
        <end position="318"/>
    </location>
</feature>
<evidence type="ECO:0000256" key="6">
    <source>
        <dbReference type="ARBA" id="ARBA00022723"/>
    </source>
</evidence>
<feature type="binding site" evidence="14">
    <location>
        <position position="534"/>
    </location>
    <ligand>
        <name>Mn(2+)</name>
        <dbReference type="ChEBI" id="CHEBI:29035"/>
    </ligand>
</feature>
<gene>
    <name evidence="21" type="ORF">BDZ31_000931</name>
</gene>
<dbReference type="InterPro" id="IPR016185">
    <property type="entry name" value="PreATP-grasp_dom_sf"/>
</dbReference>
<dbReference type="Pfam" id="PF02786">
    <property type="entry name" value="CPSase_L_D2"/>
    <property type="match status" value="1"/>
</dbReference>
<dbReference type="Pfam" id="PF00682">
    <property type="entry name" value="HMGL-like"/>
    <property type="match status" value="1"/>
</dbReference>
<dbReference type="InterPro" id="IPR003379">
    <property type="entry name" value="Carboxylase_cons_dom"/>
</dbReference>
<evidence type="ECO:0000256" key="14">
    <source>
        <dbReference type="PIRSR" id="PIRSR001594-3"/>
    </source>
</evidence>
<dbReference type="PROSITE" id="PS50979">
    <property type="entry name" value="BC"/>
    <property type="match status" value="1"/>
</dbReference>
<organism evidence="21 22">
    <name type="scientific">Conexibacter arvalis</name>
    <dbReference type="NCBI Taxonomy" id="912552"/>
    <lineage>
        <taxon>Bacteria</taxon>
        <taxon>Bacillati</taxon>
        <taxon>Actinomycetota</taxon>
        <taxon>Thermoleophilia</taxon>
        <taxon>Solirubrobacterales</taxon>
        <taxon>Conexibacteraceae</taxon>
        <taxon>Conexibacter</taxon>
    </lineage>
</organism>
<dbReference type="InterPro" id="IPR000089">
    <property type="entry name" value="Biotin_lipoyl"/>
</dbReference>
<keyword evidence="6 14" id="KW-0479">Metal-binding</keyword>
<feature type="domain" description="Lipoyl-binding" evidence="17">
    <location>
        <begin position="1050"/>
        <end position="1127"/>
    </location>
</feature>
<dbReference type="SUPFAM" id="SSF51230">
    <property type="entry name" value="Single hybrid motif"/>
    <property type="match status" value="1"/>
</dbReference>
<dbReference type="InterPro" id="IPR005479">
    <property type="entry name" value="CPAse_ATP-bd"/>
</dbReference>
<dbReference type="NCBIfam" id="NF006761">
    <property type="entry name" value="PRK09282.1"/>
    <property type="match status" value="1"/>
</dbReference>
<evidence type="ECO:0000256" key="5">
    <source>
        <dbReference type="ARBA" id="ARBA00022598"/>
    </source>
</evidence>
<dbReference type="Gene3D" id="3.10.600.10">
    <property type="entry name" value="pyruvate carboxylase f1077a mutant domain"/>
    <property type="match status" value="1"/>
</dbReference>
<dbReference type="GO" id="GO:0005524">
    <property type="term" value="F:ATP binding"/>
    <property type="evidence" value="ECO:0007669"/>
    <property type="project" value="UniProtKB-UniRule"/>
</dbReference>
<dbReference type="FunFam" id="2.40.50.100:FF:000003">
    <property type="entry name" value="Acetyl-CoA carboxylase biotin carboxyl carrier protein"/>
    <property type="match status" value="1"/>
</dbReference>
<dbReference type="PROSITE" id="PS00188">
    <property type="entry name" value="BIOTIN"/>
    <property type="match status" value="1"/>
</dbReference>
<dbReference type="GO" id="GO:0006094">
    <property type="term" value="P:gluconeogenesis"/>
    <property type="evidence" value="ECO:0007669"/>
    <property type="project" value="UniProtKB-UniPathway"/>
</dbReference>